<dbReference type="AlphaFoldDB" id="A0A921SVH0"/>
<dbReference type="EMBL" id="DYUD01000023">
    <property type="protein sequence ID" value="HJG89287.1"/>
    <property type="molecule type" value="Genomic_DNA"/>
</dbReference>
<dbReference type="RefSeq" id="WP_025277376.1">
    <property type="nucleotide sequence ID" value="NZ_CAKMIC010000003.1"/>
</dbReference>
<comment type="similarity">
    <text evidence="1">Belongs to the universal stress protein A family.</text>
</comment>
<proteinExistence type="inferred from homology"/>
<dbReference type="PANTHER" id="PTHR46268:SF6">
    <property type="entry name" value="UNIVERSAL STRESS PROTEIN UP12"/>
    <property type="match status" value="1"/>
</dbReference>
<accession>A0A921SVH0</accession>
<organism evidence="3 4">
    <name type="scientific">Barnesiella viscericola</name>
    <dbReference type="NCBI Taxonomy" id="397865"/>
    <lineage>
        <taxon>Bacteria</taxon>
        <taxon>Pseudomonadati</taxon>
        <taxon>Bacteroidota</taxon>
        <taxon>Bacteroidia</taxon>
        <taxon>Bacteroidales</taxon>
        <taxon>Barnesiellaceae</taxon>
        <taxon>Barnesiella</taxon>
    </lineage>
</organism>
<evidence type="ECO:0000313" key="4">
    <source>
        <dbReference type="Proteomes" id="UP000757103"/>
    </source>
</evidence>
<dbReference type="PANTHER" id="PTHR46268">
    <property type="entry name" value="STRESS RESPONSE PROTEIN NHAX"/>
    <property type="match status" value="1"/>
</dbReference>
<dbReference type="GeneID" id="90528007"/>
<dbReference type="InterPro" id="IPR006015">
    <property type="entry name" value="Universal_stress_UspA"/>
</dbReference>
<feature type="domain" description="UspA" evidence="2">
    <location>
        <begin position="82"/>
        <end position="233"/>
    </location>
</feature>
<reference evidence="3" key="2">
    <citation type="submission" date="2021-09" db="EMBL/GenBank/DDBJ databases">
        <authorList>
            <person name="Gilroy R."/>
        </authorList>
    </citation>
    <scope>NUCLEOTIDE SEQUENCE</scope>
    <source>
        <strain evidence="3">CHK121-7720</strain>
    </source>
</reference>
<comment type="caution">
    <text evidence="3">The sequence shown here is derived from an EMBL/GenBank/DDBJ whole genome shotgun (WGS) entry which is preliminary data.</text>
</comment>
<protein>
    <submittedName>
        <fullName evidence="3">Universal stress protein</fullName>
    </submittedName>
</protein>
<gene>
    <name evidence="3" type="ORF">K8U91_07445</name>
</gene>
<evidence type="ECO:0000313" key="3">
    <source>
        <dbReference type="EMBL" id="HJG89287.1"/>
    </source>
</evidence>
<sequence length="369" mass="41819">MKRDRLITLAIHTYPKALILKGILESQGIAVTIQNVNLLKPVISPGVRVRIHEQDLPHALEILETDPVFGNSEIAGKPKKNRILIPIDFSDYSMQACRLGFDFAATHEAEVVLLHTFLSPFSMGSLSLAETISHELKESEEHKLLFAKANREMTSFCEKLHQLMVEGTLPSVPFIYRVCEGVPEDTIILMAKELNPSLIVMGSRGKTRKEIDLIGSVTAEVVDNGNFPVFAVPEGFTHTHISDIKNVAFFTNFDQQDLISLDTFMRLFQSYTFGIRFFHLTEKSDAWTEIKLAGIRDYCQSHYPGREIDYKIIGEDNFLDNVERLFQEASIDVMVVPNRKRNIFARLFNPSIAHKMLFHTDTPLITIPS</sequence>
<name>A0A921SVH0_9BACT</name>
<dbReference type="Proteomes" id="UP000757103">
    <property type="component" value="Unassembled WGS sequence"/>
</dbReference>
<dbReference type="CDD" id="cd00293">
    <property type="entry name" value="USP-like"/>
    <property type="match status" value="1"/>
</dbReference>
<evidence type="ECO:0000256" key="1">
    <source>
        <dbReference type="ARBA" id="ARBA00008791"/>
    </source>
</evidence>
<reference evidence="3" key="1">
    <citation type="journal article" date="2021" name="PeerJ">
        <title>Extensive microbial diversity within the chicken gut microbiome revealed by metagenomics and culture.</title>
        <authorList>
            <person name="Gilroy R."/>
            <person name="Ravi A."/>
            <person name="Getino M."/>
            <person name="Pursley I."/>
            <person name="Horton D.L."/>
            <person name="Alikhan N.F."/>
            <person name="Baker D."/>
            <person name="Gharbi K."/>
            <person name="Hall N."/>
            <person name="Watson M."/>
            <person name="Adriaenssens E.M."/>
            <person name="Foster-Nyarko E."/>
            <person name="Jarju S."/>
            <person name="Secka A."/>
            <person name="Antonio M."/>
            <person name="Oren A."/>
            <person name="Chaudhuri R.R."/>
            <person name="La Ragione R."/>
            <person name="Hildebrand F."/>
            <person name="Pallen M.J."/>
        </authorList>
    </citation>
    <scope>NUCLEOTIDE SEQUENCE</scope>
    <source>
        <strain evidence="3">CHK121-7720</strain>
    </source>
</reference>
<dbReference type="Pfam" id="PF00582">
    <property type="entry name" value="Usp"/>
    <property type="match status" value="1"/>
</dbReference>
<dbReference type="PRINTS" id="PR01438">
    <property type="entry name" value="UNVRSLSTRESS"/>
</dbReference>
<evidence type="ECO:0000259" key="2">
    <source>
        <dbReference type="Pfam" id="PF00582"/>
    </source>
</evidence>
<dbReference type="SUPFAM" id="SSF52402">
    <property type="entry name" value="Adenine nucleotide alpha hydrolases-like"/>
    <property type="match status" value="2"/>
</dbReference>
<dbReference type="Gene3D" id="3.40.50.12370">
    <property type="match status" value="1"/>
</dbReference>
<dbReference type="InterPro" id="IPR006016">
    <property type="entry name" value="UspA"/>
</dbReference>